<feature type="region of interest" description="Disordered" evidence="1">
    <location>
        <begin position="169"/>
        <end position="196"/>
    </location>
</feature>
<proteinExistence type="predicted"/>
<sequence>MDGDCGVIYHLQCEISSVSVTGLGSAAGELFLRCHVPAGGGRAIQIDSRGADQPNGSGETTTPASSWRDVASLSCDGSPARVRELVDRGAVVFEVRRRRAPLLGRVLKGLELVGRAVVPWRRDAGGRSGGDAAVAVELAAPSSRRRHALGEEAPAAILSARMSVRVSEMPVPSGRRRAGAGSSAAQHPHGQSGCEWSVGDEDVFAAAACAADDAFE</sequence>
<dbReference type="EMBL" id="OZ075118">
    <property type="protein sequence ID" value="CAL5085716.1"/>
    <property type="molecule type" value="Genomic_DNA"/>
</dbReference>
<keyword evidence="3" id="KW-1185">Reference proteome</keyword>
<dbReference type="AlphaFoldDB" id="A0ABC9G0J5"/>
<dbReference type="PANTHER" id="PTHR35503">
    <property type="entry name" value="OSJNBA0006M15.15 PROTEIN"/>
    <property type="match status" value="1"/>
</dbReference>
<organism evidence="2 3">
    <name type="scientific">Urochloa decumbens</name>
    <dbReference type="NCBI Taxonomy" id="240449"/>
    <lineage>
        <taxon>Eukaryota</taxon>
        <taxon>Viridiplantae</taxon>
        <taxon>Streptophyta</taxon>
        <taxon>Embryophyta</taxon>
        <taxon>Tracheophyta</taxon>
        <taxon>Spermatophyta</taxon>
        <taxon>Magnoliopsida</taxon>
        <taxon>Liliopsida</taxon>
        <taxon>Poales</taxon>
        <taxon>Poaceae</taxon>
        <taxon>PACMAD clade</taxon>
        <taxon>Panicoideae</taxon>
        <taxon>Panicodae</taxon>
        <taxon>Paniceae</taxon>
        <taxon>Melinidinae</taxon>
        <taxon>Urochloa</taxon>
    </lineage>
</organism>
<evidence type="ECO:0000256" key="1">
    <source>
        <dbReference type="SAM" id="MobiDB-lite"/>
    </source>
</evidence>
<feature type="region of interest" description="Disordered" evidence="1">
    <location>
        <begin position="47"/>
        <end position="70"/>
    </location>
</feature>
<dbReference type="PANTHER" id="PTHR35503:SF3">
    <property type="entry name" value="OS07G0624150 PROTEIN"/>
    <property type="match status" value="1"/>
</dbReference>
<evidence type="ECO:0000313" key="3">
    <source>
        <dbReference type="Proteomes" id="UP001497457"/>
    </source>
</evidence>
<feature type="compositionally biased region" description="Polar residues" evidence="1">
    <location>
        <begin position="54"/>
        <end position="65"/>
    </location>
</feature>
<accession>A0ABC9G0J5</accession>
<dbReference type="Proteomes" id="UP001497457">
    <property type="component" value="Chromosome 8b"/>
</dbReference>
<gene>
    <name evidence="2" type="ORF">URODEC1_LOCUS111197</name>
</gene>
<protein>
    <submittedName>
        <fullName evidence="2">Uncharacterized protein</fullName>
    </submittedName>
</protein>
<evidence type="ECO:0000313" key="2">
    <source>
        <dbReference type="EMBL" id="CAL5085716.1"/>
    </source>
</evidence>
<name>A0ABC9G0J5_9POAL</name>
<reference evidence="2" key="1">
    <citation type="submission" date="2024-10" db="EMBL/GenBank/DDBJ databases">
        <authorList>
            <person name="Ryan C."/>
        </authorList>
    </citation>
    <scope>NUCLEOTIDE SEQUENCE [LARGE SCALE GENOMIC DNA]</scope>
</reference>